<feature type="region of interest" description="Disordered" evidence="1">
    <location>
        <begin position="11"/>
        <end position="33"/>
    </location>
</feature>
<sequence length="60" mass="6310">TGHLLHLHRISRLHTSHVSPATHPGQEASSPAATGLLRVQKPAPAGLTVMGTLQAPFKTK</sequence>
<feature type="non-terminal residue" evidence="2">
    <location>
        <position position="60"/>
    </location>
</feature>
<dbReference type="EMBL" id="OW240923">
    <property type="protein sequence ID" value="CAH2325867.1"/>
    <property type="molecule type" value="Genomic_DNA"/>
</dbReference>
<dbReference type="AlphaFoldDB" id="A0AAD1TFN2"/>
<keyword evidence="3" id="KW-1185">Reference proteome</keyword>
<protein>
    <submittedName>
        <fullName evidence="2">Uncharacterized protein</fullName>
    </submittedName>
</protein>
<organism evidence="2 3">
    <name type="scientific">Pelobates cultripes</name>
    <name type="common">Western spadefoot toad</name>
    <dbReference type="NCBI Taxonomy" id="61616"/>
    <lineage>
        <taxon>Eukaryota</taxon>
        <taxon>Metazoa</taxon>
        <taxon>Chordata</taxon>
        <taxon>Craniata</taxon>
        <taxon>Vertebrata</taxon>
        <taxon>Euteleostomi</taxon>
        <taxon>Amphibia</taxon>
        <taxon>Batrachia</taxon>
        <taxon>Anura</taxon>
        <taxon>Pelobatoidea</taxon>
        <taxon>Pelobatidae</taxon>
        <taxon>Pelobates</taxon>
    </lineage>
</organism>
<evidence type="ECO:0000313" key="3">
    <source>
        <dbReference type="Proteomes" id="UP001295444"/>
    </source>
</evidence>
<evidence type="ECO:0000313" key="2">
    <source>
        <dbReference type="EMBL" id="CAH2325867.1"/>
    </source>
</evidence>
<name>A0AAD1TFN2_PELCU</name>
<proteinExistence type="predicted"/>
<reference evidence="2" key="1">
    <citation type="submission" date="2022-03" db="EMBL/GenBank/DDBJ databases">
        <authorList>
            <person name="Alioto T."/>
            <person name="Alioto T."/>
            <person name="Gomez Garrido J."/>
        </authorList>
    </citation>
    <scope>NUCLEOTIDE SEQUENCE</scope>
</reference>
<accession>A0AAD1TFN2</accession>
<gene>
    <name evidence="2" type="ORF">PECUL_23A017765</name>
</gene>
<feature type="non-terminal residue" evidence="2">
    <location>
        <position position="1"/>
    </location>
</feature>
<evidence type="ECO:0000256" key="1">
    <source>
        <dbReference type="SAM" id="MobiDB-lite"/>
    </source>
</evidence>
<dbReference type="Proteomes" id="UP001295444">
    <property type="component" value="Chromosome 12"/>
</dbReference>